<dbReference type="GO" id="GO:0003735">
    <property type="term" value="F:structural constituent of ribosome"/>
    <property type="evidence" value="ECO:0007669"/>
    <property type="project" value="InterPro"/>
</dbReference>
<evidence type="ECO:0000313" key="7">
    <source>
        <dbReference type="EMBL" id="CDZ97675.1"/>
    </source>
</evidence>
<dbReference type="GO" id="GO:1990904">
    <property type="term" value="C:ribonucleoprotein complex"/>
    <property type="evidence" value="ECO:0007669"/>
    <property type="project" value="UniProtKB-KW"/>
</dbReference>
<keyword evidence="2 7" id="KW-0689">Ribosomal protein</keyword>
<evidence type="ECO:0000256" key="4">
    <source>
        <dbReference type="SAM" id="Coils"/>
    </source>
</evidence>
<dbReference type="InterPro" id="IPR050659">
    <property type="entry name" value="Peptidase_M24B"/>
</dbReference>
<feature type="compositionally biased region" description="Basic residues" evidence="5">
    <location>
        <begin position="540"/>
        <end position="562"/>
    </location>
</feature>
<dbReference type="InterPro" id="IPR036005">
    <property type="entry name" value="Creatinase/aminopeptidase-like"/>
</dbReference>
<dbReference type="Gene3D" id="3.40.350.10">
    <property type="entry name" value="Creatinase/prolidase N-terminal domain"/>
    <property type="match status" value="1"/>
</dbReference>
<dbReference type="SUPFAM" id="SSF55920">
    <property type="entry name" value="Creatinase/aminopeptidase"/>
    <property type="match status" value="1"/>
</dbReference>
<feature type="region of interest" description="Disordered" evidence="5">
    <location>
        <begin position="540"/>
        <end position="570"/>
    </location>
</feature>
<dbReference type="Gene3D" id="3.90.230.10">
    <property type="entry name" value="Creatinase/methionine aminopeptidase superfamily"/>
    <property type="match status" value="1"/>
</dbReference>
<comment type="similarity">
    <text evidence="1">Belongs to the eukaryotic ribosomal protein eL29 family.</text>
</comment>
<dbReference type="InterPro" id="IPR002673">
    <property type="entry name" value="Ribosomal_eL29"/>
</dbReference>
<feature type="region of interest" description="Disordered" evidence="5">
    <location>
        <begin position="590"/>
        <end position="613"/>
    </location>
</feature>
<dbReference type="AlphaFoldDB" id="A0A0F7SH11"/>
<name>A0A0F7SH11_PHARH</name>
<feature type="domain" description="Peptidase M24" evidence="6">
    <location>
        <begin position="328"/>
        <end position="519"/>
    </location>
</feature>
<protein>
    <submittedName>
        <fullName evidence="7">60S ribosomal protein L29</fullName>
    </submittedName>
</protein>
<dbReference type="Gene3D" id="6.10.140.1730">
    <property type="match status" value="1"/>
</dbReference>
<evidence type="ECO:0000256" key="1">
    <source>
        <dbReference type="ARBA" id="ARBA00010247"/>
    </source>
</evidence>
<organism evidence="7">
    <name type="scientific">Phaffia rhodozyma</name>
    <name type="common">Yeast</name>
    <name type="synonym">Xanthophyllomyces dendrorhous</name>
    <dbReference type="NCBI Taxonomy" id="264483"/>
    <lineage>
        <taxon>Eukaryota</taxon>
        <taxon>Fungi</taxon>
        <taxon>Dikarya</taxon>
        <taxon>Basidiomycota</taxon>
        <taxon>Agaricomycotina</taxon>
        <taxon>Tremellomycetes</taxon>
        <taxon>Cystofilobasidiales</taxon>
        <taxon>Mrakiaceae</taxon>
        <taxon>Phaffia</taxon>
    </lineage>
</organism>
<feature type="compositionally biased region" description="Basic and acidic residues" evidence="5">
    <location>
        <begin position="591"/>
        <end position="604"/>
    </location>
</feature>
<evidence type="ECO:0000256" key="3">
    <source>
        <dbReference type="ARBA" id="ARBA00023274"/>
    </source>
</evidence>
<reference evidence="7" key="1">
    <citation type="submission" date="2014-08" db="EMBL/GenBank/DDBJ databases">
        <authorList>
            <person name="Sharma Rahul"/>
            <person name="Thines Marco"/>
        </authorList>
    </citation>
    <scope>NUCLEOTIDE SEQUENCE</scope>
</reference>
<sequence>MGTPTDVLPANNHTPNLRKPLLRDKLSMQWHKLDAVRFGLLRKAIVVLTFGFLAGSLSRWVNQSIPPSATHWTPILEIILINYAIVLICVSQHVPSIEHNTIDHKEEVPEDTLPRSWHKPSAAQSRLLWSALLWITFYYWKLRAPPVSSSFSIDAAPPLISSATFHQRQLTLARTLYAQNISAYISEPSPNSAYYYNISAADWHLSERSFIFVLTPEVTTEGSTRARVRVVVPSFEETRAKTQLNIAVRSDGIEYLPWEESESPYESLKDLAPSKAEHRSTVLVDENARVLVASEIQAALGDGVDVRASTREIRELRERKTEEELALLKYVNEMTLHAIRLLRPKLHLGITETEAQALLVKVYDSIGFKVKTNAALPHGSSADRVLQKEDLVLVDTGASYGGYVADITRTFALSNSEIPKEHLEIWDLVRRAQQAAYDRVTLGVRASDIDLAARQVIAEDGLADKFTHRLGHGIGLEGHEAPYLHAGNTNTTILPGNTFSNEPGVYIEGQVGVRLEDCWFMDTDGHAPFARLDKMAKSKNHTAHNQTKKAHKNGIKKPKLNRHPSMNGVDPKFRRNLKFAQLGTQKLLRAQRKEANGEEPEVKKGKGGLKIVE</sequence>
<dbReference type="Pfam" id="PF01779">
    <property type="entry name" value="Ribosomal_L29e"/>
    <property type="match status" value="1"/>
</dbReference>
<dbReference type="InterPro" id="IPR000994">
    <property type="entry name" value="Pept_M24"/>
</dbReference>
<keyword evidence="4" id="KW-0175">Coiled coil</keyword>
<dbReference type="GO" id="GO:0005840">
    <property type="term" value="C:ribosome"/>
    <property type="evidence" value="ECO:0007669"/>
    <property type="project" value="UniProtKB-KW"/>
</dbReference>
<feature type="coiled-coil region" evidence="4">
    <location>
        <begin position="306"/>
        <end position="333"/>
    </location>
</feature>
<dbReference type="PANTHER" id="PTHR46112:SF2">
    <property type="entry name" value="XAA-PRO AMINOPEPTIDASE P-RELATED"/>
    <property type="match status" value="1"/>
</dbReference>
<dbReference type="EMBL" id="LN483249">
    <property type="protein sequence ID" value="CDZ97675.1"/>
    <property type="molecule type" value="Genomic_DNA"/>
</dbReference>
<keyword evidence="3" id="KW-0687">Ribonucleoprotein</keyword>
<dbReference type="PANTHER" id="PTHR46112">
    <property type="entry name" value="AMINOPEPTIDASE"/>
    <property type="match status" value="1"/>
</dbReference>
<dbReference type="GO" id="GO:0006412">
    <property type="term" value="P:translation"/>
    <property type="evidence" value="ECO:0007669"/>
    <property type="project" value="InterPro"/>
</dbReference>
<proteinExistence type="inferred from homology"/>
<dbReference type="Pfam" id="PF00557">
    <property type="entry name" value="Peptidase_M24"/>
    <property type="match status" value="1"/>
</dbReference>
<evidence type="ECO:0000259" key="6">
    <source>
        <dbReference type="Pfam" id="PF00557"/>
    </source>
</evidence>
<accession>A0A0F7SH11</accession>
<evidence type="ECO:0000256" key="2">
    <source>
        <dbReference type="ARBA" id="ARBA00022980"/>
    </source>
</evidence>
<dbReference type="InterPro" id="IPR029149">
    <property type="entry name" value="Creatin/AminoP/Spt16_N"/>
</dbReference>
<evidence type="ECO:0000256" key="5">
    <source>
        <dbReference type="SAM" id="MobiDB-lite"/>
    </source>
</evidence>